<dbReference type="Pfam" id="PF18545">
    <property type="entry name" value="HalOD1"/>
    <property type="match status" value="1"/>
</dbReference>
<evidence type="ECO:0000313" key="3">
    <source>
        <dbReference type="EMBL" id="QSW99543.1"/>
    </source>
</evidence>
<keyword evidence="4" id="KW-1185">Reference proteome</keyword>
<dbReference type="InterPro" id="IPR040624">
    <property type="entry name" value="HalOD1"/>
</dbReference>
<dbReference type="Proteomes" id="UP000663203">
    <property type="component" value="Chromosome"/>
</dbReference>
<sequence length="105" mass="11290">MSPSDPDFSDDPDAPVRVEHRFDGETPPSIAIVQAIAAIENVDPIASPSDLGITLYDHVDPTALDQIVTGRNGSTSVTIDLTIHNDHEYAVRVQNSGRLIVERSG</sequence>
<feature type="region of interest" description="Disordered" evidence="1">
    <location>
        <begin position="1"/>
        <end position="23"/>
    </location>
</feature>
<gene>
    <name evidence="3" type="ORF">J0X25_00875</name>
</gene>
<dbReference type="EMBL" id="CP071462">
    <property type="protein sequence ID" value="QSW99543.1"/>
    <property type="molecule type" value="Genomic_DNA"/>
</dbReference>
<organism evidence="3 4">
    <name type="scientific">Haloterrigena alkaliphila</name>
    <dbReference type="NCBI Taxonomy" id="2816475"/>
    <lineage>
        <taxon>Archaea</taxon>
        <taxon>Methanobacteriati</taxon>
        <taxon>Methanobacteriota</taxon>
        <taxon>Stenosarchaea group</taxon>
        <taxon>Halobacteria</taxon>
        <taxon>Halobacteriales</taxon>
        <taxon>Natrialbaceae</taxon>
        <taxon>Haloterrigena</taxon>
    </lineage>
</organism>
<evidence type="ECO:0000313" key="4">
    <source>
        <dbReference type="Proteomes" id="UP000663203"/>
    </source>
</evidence>
<name>A0A8A2VBY7_9EURY</name>
<protein>
    <recommendedName>
        <fullName evidence="2">Halobacterial output domain-containing protein</fullName>
    </recommendedName>
</protein>
<evidence type="ECO:0000256" key="1">
    <source>
        <dbReference type="SAM" id="MobiDB-lite"/>
    </source>
</evidence>
<proteinExistence type="predicted"/>
<dbReference type="KEGG" id="hakz:J0X25_00875"/>
<feature type="compositionally biased region" description="Basic and acidic residues" evidence="1">
    <location>
        <begin position="14"/>
        <end position="23"/>
    </location>
</feature>
<dbReference type="AlphaFoldDB" id="A0A8A2VBY7"/>
<accession>A0A8A2VBY7</accession>
<reference evidence="3 4" key="1">
    <citation type="submission" date="2021-03" db="EMBL/GenBank/DDBJ databases">
        <title>Haloterrigena longa sp. nov. and Haloterrigena limicola sp. nov., extremely halophilic archaea isolated from a salt lake.</title>
        <authorList>
            <person name="Henglin C."/>
        </authorList>
    </citation>
    <scope>NUCLEOTIDE SEQUENCE [LARGE SCALE GENOMIC DNA]</scope>
    <source>
        <strain evidence="3 4">KZCA68</strain>
    </source>
</reference>
<feature type="domain" description="Halobacterial output" evidence="2">
    <location>
        <begin position="25"/>
        <end position="102"/>
    </location>
</feature>
<evidence type="ECO:0000259" key="2">
    <source>
        <dbReference type="Pfam" id="PF18545"/>
    </source>
</evidence>